<keyword evidence="3" id="KW-1185">Reference proteome</keyword>
<protein>
    <submittedName>
        <fullName evidence="2">Uncharacterized protein</fullName>
    </submittedName>
</protein>
<organism evidence="2 3">
    <name type="scientific">Borborobacter arsenicus</name>
    <dbReference type="NCBI Taxonomy" id="1851146"/>
    <lineage>
        <taxon>Bacteria</taxon>
        <taxon>Pseudomonadati</taxon>
        <taxon>Pseudomonadota</taxon>
        <taxon>Alphaproteobacteria</taxon>
        <taxon>Hyphomicrobiales</taxon>
        <taxon>Phyllobacteriaceae</taxon>
        <taxon>Borborobacter</taxon>
    </lineage>
</organism>
<dbReference type="AlphaFoldDB" id="A0A432VA61"/>
<dbReference type="RefSeq" id="WP_128624522.1">
    <property type="nucleotide sequence ID" value="NZ_ML133508.1"/>
</dbReference>
<gene>
    <name evidence="2" type="ORF">EET67_05105</name>
</gene>
<evidence type="ECO:0000313" key="2">
    <source>
        <dbReference type="EMBL" id="RUM99020.1"/>
    </source>
</evidence>
<evidence type="ECO:0000256" key="1">
    <source>
        <dbReference type="SAM" id="MobiDB-lite"/>
    </source>
</evidence>
<proteinExistence type="predicted"/>
<comment type="caution">
    <text evidence="2">The sequence shown here is derived from an EMBL/GenBank/DDBJ whole genome shotgun (WGS) entry which is preliminary data.</text>
</comment>
<sequence>MARERRRINKRQRIGDPSCEQSRDEDFPLLAVLRRDRNEDAIRVVLEYRRLVALCAAEPLKGMSYSNREATGMSVEFESILRDGVAEVDAAKKGGWRDAAVPGGEIEYVKPRRSKGAYNIPARRKAAIEYDDNCEARTGRTASLHIKVTEDVLLDRIDRFPILMRIRSALGPLVDPFEDAALGGQTLGSIGVRAGYAGRTAEISGKALVMQAIDAVSPFLHTKKYVAANDNYLIDHKKYA</sequence>
<dbReference type="EMBL" id="RKST01000003">
    <property type="protein sequence ID" value="RUM99020.1"/>
    <property type="molecule type" value="Genomic_DNA"/>
</dbReference>
<accession>A0A432VA61</accession>
<reference evidence="2 3" key="1">
    <citation type="submission" date="2018-11" db="EMBL/GenBank/DDBJ databases">
        <title>Pseudaminobacter arsenicus sp. nov., an arsenic-resistant bacterium isolated from arsenic-rich aquifers.</title>
        <authorList>
            <person name="Mu Y."/>
        </authorList>
    </citation>
    <scope>NUCLEOTIDE SEQUENCE [LARGE SCALE GENOMIC DNA]</scope>
    <source>
        <strain evidence="2 3">CB3</strain>
    </source>
</reference>
<feature type="compositionally biased region" description="Basic residues" evidence="1">
    <location>
        <begin position="1"/>
        <end position="12"/>
    </location>
</feature>
<dbReference type="OrthoDB" id="8304570at2"/>
<dbReference type="Proteomes" id="UP000281647">
    <property type="component" value="Unassembled WGS sequence"/>
</dbReference>
<evidence type="ECO:0000313" key="3">
    <source>
        <dbReference type="Proteomes" id="UP000281647"/>
    </source>
</evidence>
<feature type="region of interest" description="Disordered" evidence="1">
    <location>
        <begin position="1"/>
        <end position="22"/>
    </location>
</feature>
<name>A0A432VA61_9HYPH</name>